<dbReference type="RefSeq" id="WP_148858500.1">
    <property type="nucleotide sequence ID" value="NZ_PHNJ01000006.1"/>
</dbReference>
<accession>A0A8J8Q478</accession>
<evidence type="ECO:0000313" key="1">
    <source>
        <dbReference type="EMBL" id="TYL38188.1"/>
    </source>
</evidence>
<protein>
    <recommendedName>
        <fullName evidence="3">Ester cyclase</fullName>
    </recommendedName>
</protein>
<name>A0A8J8Q478_9EURY</name>
<evidence type="ECO:0008006" key="3">
    <source>
        <dbReference type="Google" id="ProtNLM"/>
    </source>
</evidence>
<comment type="caution">
    <text evidence="1">The sequence shown here is derived from an EMBL/GenBank/DDBJ whole genome shotgun (WGS) entry which is preliminary data.</text>
</comment>
<proteinExistence type="predicted"/>
<dbReference type="SUPFAM" id="SSF54427">
    <property type="entry name" value="NTF2-like"/>
    <property type="match status" value="1"/>
</dbReference>
<dbReference type="InterPro" id="IPR032710">
    <property type="entry name" value="NTF2-like_dom_sf"/>
</dbReference>
<dbReference type="InterPro" id="IPR009959">
    <property type="entry name" value="Cyclase_SnoaL-like"/>
</dbReference>
<dbReference type="OrthoDB" id="8685at2157"/>
<dbReference type="Proteomes" id="UP000766904">
    <property type="component" value="Unassembled WGS sequence"/>
</dbReference>
<sequence>MPEATIPDVAQIVSDYNDLFSGDLSKLGMVSESYTFSFPFDEIHGRDGLEEFLREQETAFPDASVETDDVLTGDEVVMQEFTWKATHEGEFEGISPTGREIETRGMAKLVLADGKIQEDRTYFDSREFLAQLEVTE</sequence>
<gene>
    <name evidence="1" type="ORF">CV102_13385</name>
</gene>
<dbReference type="Gene3D" id="3.10.450.50">
    <property type="match status" value="1"/>
</dbReference>
<organism evidence="1 2">
    <name type="scientific">Natronococcus pandeyae</name>
    <dbReference type="NCBI Taxonomy" id="2055836"/>
    <lineage>
        <taxon>Archaea</taxon>
        <taxon>Methanobacteriati</taxon>
        <taxon>Methanobacteriota</taxon>
        <taxon>Stenosarchaea group</taxon>
        <taxon>Halobacteria</taxon>
        <taxon>Halobacteriales</taxon>
        <taxon>Natrialbaceae</taxon>
        <taxon>Natronococcus</taxon>
    </lineage>
</organism>
<keyword evidence="2" id="KW-1185">Reference proteome</keyword>
<reference evidence="1" key="1">
    <citation type="submission" date="2017-11" db="EMBL/GenBank/DDBJ databases">
        <authorList>
            <person name="Kajale S.C."/>
            <person name="Sharma A."/>
        </authorList>
    </citation>
    <scope>NUCLEOTIDE SEQUENCE</scope>
    <source>
        <strain evidence="1">LS1_42</strain>
    </source>
</reference>
<dbReference type="PANTHER" id="PTHR38436">
    <property type="entry name" value="POLYKETIDE CYCLASE SNOAL-LIKE DOMAIN"/>
    <property type="match status" value="1"/>
</dbReference>
<evidence type="ECO:0000313" key="2">
    <source>
        <dbReference type="Proteomes" id="UP000766904"/>
    </source>
</evidence>
<dbReference type="EMBL" id="PHNJ01000006">
    <property type="protein sequence ID" value="TYL38188.1"/>
    <property type="molecule type" value="Genomic_DNA"/>
</dbReference>
<dbReference type="GO" id="GO:0030638">
    <property type="term" value="P:polyketide metabolic process"/>
    <property type="evidence" value="ECO:0007669"/>
    <property type="project" value="InterPro"/>
</dbReference>
<dbReference type="PANTHER" id="PTHR38436:SF1">
    <property type="entry name" value="ESTER CYCLASE"/>
    <property type="match status" value="1"/>
</dbReference>
<dbReference type="AlphaFoldDB" id="A0A8J8Q478"/>
<dbReference type="Pfam" id="PF07366">
    <property type="entry name" value="SnoaL"/>
    <property type="match status" value="1"/>
</dbReference>